<dbReference type="InterPro" id="IPR051436">
    <property type="entry name" value="Autophagy-related_EPG5"/>
</dbReference>
<proteinExistence type="predicted"/>
<sequence>MATMVKEKRKEKKKSKDRGSATRELSPVNIVPPTFEELVYTTESSCEAESSQNVTIESFTEVSYTEQTETNNISIEIIEESRENVDEVYSEQINIETNLDQECLVQSENIEKSIHITDTSAGQIEESNVLTKESIVESAYKELQRKLEHMAIPSEATEAISPERQFELIHPDAYLSTEQQIPDSSLEQLEDVAPSAPCFEEVPKTVQREEVFVVTKPKIKCMPLEDAIKLCGGTEMEEVRAMSQREEELVEAGPMSGPDHPLVDLLSTFRSSLIAVERERVKLAAGFADEEKRRATLWKIEKRYVNISEKCQCGLNVDLRASYEYAELNKERLPVAKMRLEGLLRDVQESYCHHQHAALLAHCQIEELISETIQSDKLMIREALSLILQALRLSDNAPDALASALQRWATALSAALIDNRDLRQLLFLIHHLFKQTRSVQWASQVIHVHVDSASPWRILAILELLLVRSRTDTALECIEEGEDAWEEVDEHGGEGAVSDGTLRERDLIALLNSFPLRDLVARLVLFTHTDIRRARPQEWGEHAGGRGVLRACCGVRVSLCVWRRAARAQAGYARLRHLLRQLAARTLHALACLHLTSRAFYDPDIEEKISAELEAAFCAGFHLYDAQDLHQLPATLLSDDAAKEYCISLIVGLHDKSPKQLDQLAIELPVLPCDVRVRIITQAAIDRAQDHELARLVLEFLLQTGLKRKSISCKVLCDVAARECVGKLLATHVYLHTMALHILADLSVVESLDPSCVKTLKVNKWRPTTGEARALLDDWSRRCQNLLQHLLLEMDYTPYVGVSLDVQLSIGSWLCEWVRVRSPGSSGGAPPEWCWSILRRLRPHRTSWRLAPDAPPPDTEPTDLFSIAYALMSSSWGHCIPVICSEGVSGLCKLASSRPRDAVQCLAGAMLVMAQSPESLAYTPKFAEVISLLLNSGPTLVQRALGRGGVTGADLLLRLILAQLEDSGESRASVLSAWLHVLWGRGPAGACALADAAAAATRDWPVLDAYAAGLLQEENAREHVSQAVRNASTAPGLCECILRAHHAHCARLHAALCTRLHLQRAASVRIHVDNALQKLGTQLTSDELVIYRAAAAALAAPASHPAHLTLWRLFMHLYLQSPPDYGLVPPVGPLFFSGLIKSRTLAHLKRKLQESITYHHNEGEALKIEHKSIDTSDTQPISRAEKASPSKIEDSLLPALSIIDLTGESSESSDTDDDSHSEKESSPNSEAIDAKKNVYNLIVYHAGAEKMFSEYLHWLEEGDKVRVPPHFADLARFIPEHALEAGWKHAVVRPVPCIEVDSFPLPTTPPAQDSAPPQTPFHVAVDTILKIKDHSKRRRKRSLIKSPVEDVDFKDARTLLSLVDKHLKDIERLAQEWCTEVGRVSSLDSRLWELVSVLRVRRALPPVRKQCANKCKHITIYIPEQEWCVSVDAERGVRDNRSSARAAVRRLARARPHAARTAAALHTIARRTRSSEAAVRVVERAWRCAGAPHCAACAPAAALLHALVSLLAERWICQNGRICADLLSSWGKRSSGSLQQSLCGALLAPRQLPAEAWPLVYMQLLGTQLPSHTLFSYLSRFEMSRWSETADVTQRKEMLDALLRTVQRWGPTPAAEHCMLVELLGLHTAVLLDVRELGEHLVTCAGAAVENKLPAGHWVHLIRAVDAKASGVPFDQLGHVLRSLGVVWWEARTRRQAGAVGAAGAAGAALAAQAPHVARLLHALLRAFVHAARNLSYAPDRVAWYAWSALQESWGAWVSPHAGAPPLLPSTSDLEAYTPMLRHFLDCIHQVMLDCPGTEIYLLQQIFEWCVQSYMTVQGAGSGCAPAPSSGPASQEARVQASALLAEMAKLPWTEHQWFYGKSLQQALQISTSTDRELTSWCSATWSCARADCLLAACEPAQLAPHLAQLLYLFTGTLLPHSLQVLEEACKLPWRRLPELALDEALDRFYMVHHNPAIPYHDLPQFKVILVSCELSPLQPAPPEPLPRHKRARGVSQWVRAACAPALAAHVTAQTAHLLRVIEMLAPHLEESGGELEELMSRAVVIMCIEPAATSALPVWVSWVSSASPRLVRASISAAAALTAFEYFAALADTAARTLLLSTEPVGWLEISSRWQSCPWREGGPLCARARLHAAYACVAAHAHTARALHDVLAALHAADIHFVDNEPMIAVWICFACRIAVSLPQHSDEARESCACARSLLARWAETPRRSILRVVTMHADTDKPTALHRILCRYAQCVISPDDTTRRNYETACSTTLGANSDVITWAATPQLNKLVRLAIRLWPKYEKYFQHEIQLAPEESNVSV</sequence>
<evidence type="ECO:0000313" key="4">
    <source>
        <dbReference type="Proteomes" id="UP001153321"/>
    </source>
</evidence>
<reference evidence="3" key="1">
    <citation type="submission" date="2022-02" db="EMBL/GenBank/DDBJ databases">
        <authorList>
            <person name="King R."/>
        </authorList>
    </citation>
    <scope>NUCLEOTIDE SEQUENCE</scope>
</reference>
<name>A0A9P0HX52_SPOLI</name>
<evidence type="ECO:0000259" key="2">
    <source>
        <dbReference type="Pfam" id="PF26573"/>
    </source>
</evidence>
<feature type="region of interest" description="Disordered" evidence="1">
    <location>
        <begin position="1167"/>
        <end position="1190"/>
    </location>
</feature>
<organism evidence="3 4">
    <name type="scientific">Spodoptera littoralis</name>
    <name type="common">Egyptian cotton leafworm</name>
    <dbReference type="NCBI Taxonomy" id="7109"/>
    <lineage>
        <taxon>Eukaryota</taxon>
        <taxon>Metazoa</taxon>
        <taxon>Ecdysozoa</taxon>
        <taxon>Arthropoda</taxon>
        <taxon>Hexapoda</taxon>
        <taxon>Insecta</taxon>
        <taxon>Pterygota</taxon>
        <taxon>Neoptera</taxon>
        <taxon>Endopterygota</taxon>
        <taxon>Lepidoptera</taxon>
        <taxon>Glossata</taxon>
        <taxon>Ditrysia</taxon>
        <taxon>Noctuoidea</taxon>
        <taxon>Noctuidae</taxon>
        <taxon>Amphipyrinae</taxon>
        <taxon>Spodoptera</taxon>
    </lineage>
</organism>
<keyword evidence="4" id="KW-1185">Reference proteome</keyword>
<dbReference type="InterPro" id="IPR058750">
    <property type="entry name" value="TPR_Epg5"/>
</dbReference>
<dbReference type="GO" id="GO:0097352">
    <property type="term" value="P:autophagosome maturation"/>
    <property type="evidence" value="ECO:0007669"/>
    <property type="project" value="TreeGrafter"/>
</dbReference>
<feature type="region of interest" description="Disordered" evidence="1">
    <location>
        <begin position="1207"/>
        <end position="1231"/>
    </location>
</feature>
<protein>
    <recommendedName>
        <fullName evidence="2">Epg5-like TPR domain-containing protein</fullName>
    </recommendedName>
</protein>
<dbReference type="Proteomes" id="UP001153321">
    <property type="component" value="Chromosome 11"/>
</dbReference>
<feature type="domain" description="Epg5-like TPR" evidence="2">
    <location>
        <begin position="1051"/>
        <end position="1282"/>
    </location>
</feature>
<accession>A0A9P0HX52</accession>
<dbReference type="PANTHER" id="PTHR31139:SF6">
    <property type="entry name" value="PROTEIN LIMB EXPRESSION 1 HOMOLOG"/>
    <property type="match status" value="1"/>
</dbReference>
<evidence type="ECO:0000256" key="1">
    <source>
        <dbReference type="SAM" id="MobiDB-lite"/>
    </source>
</evidence>
<dbReference type="EMBL" id="LR824542">
    <property type="protein sequence ID" value="CAH1635535.1"/>
    <property type="molecule type" value="Genomic_DNA"/>
</dbReference>
<gene>
    <name evidence="3" type="ORF">SPLIT_LOCUS897</name>
</gene>
<feature type="region of interest" description="Disordered" evidence="1">
    <location>
        <begin position="1"/>
        <end position="28"/>
    </location>
</feature>
<dbReference type="Pfam" id="PF26573">
    <property type="entry name" value="TPR_Epg5_2"/>
    <property type="match status" value="1"/>
</dbReference>
<dbReference type="PANTHER" id="PTHR31139">
    <property type="entry name" value="ECTOPIC P GRANULES PROTEIN 5 HOMOLOG"/>
    <property type="match status" value="1"/>
</dbReference>
<evidence type="ECO:0000313" key="3">
    <source>
        <dbReference type="EMBL" id="CAH1635535.1"/>
    </source>
</evidence>
<dbReference type="GO" id="GO:0005737">
    <property type="term" value="C:cytoplasm"/>
    <property type="evidence" value="ECO:0007669"/>
    <property type="project" value="TreeGrafter"/>
</dbReference>